<dbReference type="GO" id="GO:0005886">
    <property type="term" value="C:plasma membrane"/>
    <property type="evidence" value="ECO:0007669"/>
    <property type="project" value="UniProtKB-SubCell"/>
</dbReference>
<dbReference type="Pfam" id="PF19300">
    <property type="entry name" value="BPD_transp_1_N"/>
    <property type="match status" value="1"/>
</dbReference>
<evidence type="ECO:0000256" key="8">
    <source>
        <dbReference type="SAM" id="MobiDB-lite"/>
    </source>
</evidence>
<dbReference type="InterPro" id="IPR000515">
    <property type="entry name" value="MetI-like"/>
</dbReference>
<comment type="caution">
    <text evidence="10">The sequence shown here is derived from an EMBL/GenBank/DDBJ whole genome shotgun (WGS) entry which is preliminary data.</text>
</comment>
<dbReference type="GO" id="GO:0071916">
    <property type="term" value="F:dipeptide transmembrane transporter activity"/>
    <property type="evidence" value="ECO:0007669"/>
    <property type="project" value="TreeGrafter"/>
</dbReference>
<evidence type="ECO:0000256" key="4">
    <source>
        <dbReference type="ARBA" id="ARBA00022692"/>
    </source>
</evidence>
<keyword evidence="6 7" id="KW-0472">Membrane</keyword>
<comment type="similarity">
    <text evidence="7">Belongs to the binding-protein-dependent transport system permease family.</text>
</comment>
<reference evidence="10 11" key="1">
    <citation type="submission" date="2020-08" db="EMBL/GenBank/DDBJ databases">
        <title>Sequencing the genomes of 1000 actinobacteria strains.</title>
        <authorList>
            <person name="Klenk H.-P."/>
        </authorList>
    </citation>
    <scope>NUCLEOTIDE SEQUENCE [LARGE SCALE GENOMIC DNA]</scope>
    <source>
        <strain evidence="10 11">DSM 102122</strain>
    </source>
</reference>
<feature type="transmembrane region" description="Helical" evidence="7">
    <location>
        <begin position="131"/>
        <end position="152"/>
    </location>
</feature>
<dbReference type="Proteomes" id="UP000542813">
    <property type="component" value="Unassembled WGS sequence"/>
</dbReference>
<sequence>MTANLLDTRPARNSAANGGPDANRRLSRSIARRLVIRRVAGAPLLLIGACFAVFVAVDLSPNDPARARLGIFASAEARAQFAAEHGLDDPLPLRFLRFLADLAQFDLGDSVVRSESVNQLVAMALPVTLQLLLLTSLIAVVLSFGFGVLAAWREGRATDRVISSAAAVFYATPQFWIGLLFIQLFAVSLGVLPSGGHMPIGNGFSEWLSTLIGPAVVLALPVTAALTRVVRASVADELDKDYVRTAVGAGVPMAAVLWRNVLCNAMTGPLTVLGIYVGAMMSGAILVEVVFNVPGMGHLLIAGVTQGDLGVVRGVAIVGAASFVVVNLVIDLLYLFLSPRSVEAVA</sequence>
<feature type="transmembrane region" description="Helical" evidence="7">
    <location>
        <begin position="34"/>
        <end position="57"/>
    </location>
</feature>
<feature type="transmembrane region" description="Helical" evidence="7">
    <location>
        <begin position="273"/>
        <end position="293"/>
    </location>
</feature>
<dbReference type="PROSITE" id="PS50928">
    <property type="entry name" value="ABC_TM1"/>
    <property type="match status" value="1"/>
</dbReference>
<dbReference type="Gene3D" id="1.10.3720.10">
    <property type="entry name" value="MetI-like"/>
    <property type="match status" value="1"/>
</dbReference>
<evidence type="ECO:0000256" key="5">
    <source>
        <dbReference type="ARBA" id="ARBA00022989"/>
    </source>
</evidence>
<accession>A0A7W9GX39</accession>
<evidence type="ECO:0000313" key="11">
    <source>
        <dbReference type="Proteomes" id="UP000542813"/>
    </source>
</evidence>
<feature type="transmembrane region" description="Helical" evidence="7">
    <location>
        <begin position="207"/>
        <end position="230"/>
    </location>
</feature>
<evidence type="ECO:0000256" key="2">
    <source>
        <dbReference type="ARBA" id="ARBA00022448"/>
    </source>
</evidence>
<evidence type="ECO:0000256" key="7">
    <source>
        <dbReference type="RuleBase" id="RU363032"/>
    </source>
</evidence>
<protein>
    <submittedName>
        <fullName evidence="10">Peptide/nickel transport system permease protein</fullName>
    </submittedName>
</protein>
<dbReference type="InterPro" id="IPR045621">
    <property type="entry name" value="BPD_transp_1_N"/>
</dbReference>
<organism evidence="10 11">
    <name type="scientific">Jiangella mangrovi</name>
    <dbReference type="NCBI Taxonomy" id="1524084"/>
    <lineage>
        <taxon>Bacteria</taxon>
        <taxon>Bacillati</taxon>
        <taxon>Actinomycetota</taxon>
        <taxon>Actinomycetes</taxon>
        <taxon>Jiangellales</taxon>
        <taxon>Jiangellaceae</taxon>
        <taxon>Jiangella</taxon>
    </lineage>
</organism>
<dbReference type="SUPFAM" id="SSF161098">
    <property type="entry name" value="MetI-like"/>
    <property type="match status" value="1"/>
</dbReference>
<dbReference type="CDD" id="cd06261">
    <property type="entry name" value="TM_PBP2"/>
    <property type="match status" value="1"/>
</dbReference>
<keyword evidence="3" id="KW-1003">Cell membrane</keyword>
<dbReference type="InterPro" id="IPR035906">
    <property type="entry name" value="MetI-like_sf"/>
</dbReference>
<dbReference type="EMBL" id="JACHMM010000001">
    <property type="protein sequence ID" value="MBB5791658.1"/>
    <property type="molecule type" value="Genomic_DNA"/>
</dbReference>
<keyword evidence="2 7" id="KW-0813">Transport</keyword>
<name>A0A7W9GX39_9ACTN</name>
<dbReference type="Pfam" id="PF00528">
    <property type="entry name" value="BPD_transp_1"/>
    <property type="match status" value="1"/>
</dbReference>
<feature type="transmembrane region" description="Helical" evidence="7">
    <location>
        <begin position="314"/>
        <end position="337"/>
    </location>
</feature>
<evidence type="ECO:0000256" key="3">
    <source>
        <dbReference type="ARBA" id="ARBA00022475"/>
    </source>
</evidence>
<dbReference type="PANTHER" id="PTHR43163:SF6">
    <property type="entry name" value="DIPEPTIDE TRANSPORT SYSTEM PERMEASE PROTEIN DPPB-RELATED"/>
    <property type="match status" value="1"/>
</dbReference>
<evidence type="ECO:0000256" key="1">
    <source>
        <dbReference type="ARBA" id="ARBA00004651"/>
    </source>
</evidence>
<keyword evidence="4 7" id="KW-0812">Transmembrane</keyword>
<dbReference type="AlphaFoldDB" id="A0A7W9GX39"/>
<evidence type="ECO:0000256" key="6">
    <source>
        <dbReference type="ARBA" id="ARBA00023136"/>
    </source>
</evidence>
<proteinExistence type="inferred from homology"/>
<dbReference type="PANTHER" id="PTHR43163">
    <property type="entry name" value="DIPEPTIDE TRANSPORT SYSTEM PERMEASE PROTEIN DPPB-RELATED"/>
    <property type="match status" value="1"/>
</dbReference>
<evidence type="ECO:0000313" key="10">
    <source>
        <dbReference type="EMBL" id="MBB5791658.1"/>
    </source>
</evidence>
<keyword evidence="5 7" id="KW-1133">Transmembrane helix</keyword>
<feature type="domain" description="ABC transmembrane type-1" evidence="9">
    <location>
        <begin position="125"/>
        <end position="334"/>
    </location>
</feature>
<keyword evidence="11" id="KW-1185">Reference proteome</keyword>
<feature type="region of interest" description="Disordered" evidence="8">
    <location>
        <begin position="1"/>
        <end position="22"/>
    </location>
</feature>
<feature type="transmembrane region" description="Helical" evidence="7">
    <location>
        <begin position="164"/>
        <end position="187"/>
    </location>
</feature>
<evidence type="ECO:0000259" key="9">
    <source>
        <dbReference type="PROSITE" id="PS50928"/>
    </source>
</evidence>
<dbReference type="RefSeq" id="WP_221441464.1">
    <property type="nucleotide sequence ID" value="NZ_JACHMM010000001.1"/>
</dbReference>
<gene>
    <name evidence="10" type="ORF">HD601_006233</name>
</gene>
<comment type="subcellular location">
    <subcellularLocation>
        <location evidence="1 7">Cell membrane</location>
        <topology evidence="1 7">Multi-pass membrane protein</topology>
    </subcellularLocation>
</comment>